<keyword evidence="2" id="KW-0067">ATP-binding</keyword>
<dbReference type="EMBL" id="MWIH01000005">
    <property type="protein sequence ID" value="OQO92950.1"/>
    <property type="molecule type" value="Genomic_DNA"/>
</dbReference>
<evidence type="ECO:0000313" key="6">
    <source>
        <dbReference type="Proteomes" id="UP000192591"/>
    </source>
</evidence>
<evidence type="ECO:0000313" key="5">
    <source>
        <dbReference type="EMBL" id="OQO92950.1"/>
    </source>
</evidence>
<dbReference type="Gene3D" id="3.30.420.40">
    <property type="match status" value="2"/>
</dbReference>
<evidence type="ECO:0000256" key="4">
    <source>
        <dbReference type="SAM" id="MobiDB-lite"/>
    </source>
</evidence>
<dbReference type="GO" id="GO:0140662">
    <property type="term" value="F:ATP-dependent protein folding chaperone"/>
    <property type="evidence" value="ECO:0007669"/>
    <property type="project" value="InterPro"/>
</dbReference>
<evidence type="ECO:0000256" key="1">
    <source>
        <dbReference type="ARBA" id="ARBA00022741"/>
    </source>
</evidence>
<dbReference type="AlphaFoldDB" id="A0A1V9A7B7"/>
<dbReference type="GO" id="GO:0005524">
    <property type="term" value="F:ATP binding"/>
    <property type="evidence" value="ECO:0007669"/>
    <property type="project" value="UniProtKB-KW"/>
</dbReference>
<dbReference type="PANTHER" id="PTHR42749">
    <property type="entry name" value="CELL SHAPE-DETERMINING PROTEIN MREB"/>
    <property type="match status" value="1"/>
</dbReference>
<dbReference type="Proteomes" id="UP000192591">
    <property type="component" value="Unassembled WGS sequence"/>
</dbReference>
<keyword evidence="1" id="KW-0547">Nucleotide-binding</keyword>
<keyword evidence="3" id="KW-0143">Chaperone</keyword>
<dbReference type="InterPro" id="IPR013126">
    <property type="entry name" value="Hsp_70_fam"/>
</dbReference>
<accession>A0A1V9A7B7</accession>
<comment type="caution">
    <text evidence="5">The sequence shown here is derived from an EMBL/GenBank/DDBJ whole genome shotgun (WGS) entry which is preliminary data.</text>
</comment>
<name>A0A1V9A7B7_SACPI</name>
<feature type="region of interest" description="Disordered" evidence="4">
    <location>
        <begin position="323"/>
        <end position="453"/>
    </location>
</feature>
<proteinExistence type="predicted"/>
<dbReference type="STRING" id="1962155.B1813_12610"/>
<keyword evidence="6" id="KW-1185">Reference proteome</keyword>
<reference evidence="5 6" key="1">
    <citation type="submission" date="2017-02" db="EMBL/GenBank/DDBJ databases">
        <title>Draft genome of Saccharomonospora sp. 154.</title>
        <authorList>
            <person name="Alonso-Carmona G.S."/>
            <person name="De La Haba R."/>
            <person name="Vera-Gargallo B."/>
            <person name="Sandoval-Trujillo A.H."/>
            <person name="Ramirez-Duran N."/>
            <person name="Ventosa A."/>
        </authorList>
    </citation>
    <scope>NUCLEOTIDE SEQUENCE [LARGE SCALE GENOMIC DNA]</scope>
    <source>
        <strain evidence="5 6">LRS4.154</strain>
    </source>
</reference>
<dbReference type="RefSeq" id="WP_081191970.1">
    <property type="nucleotide sequence ID" value="NZ_MWIH01000005.1"/>
</dbReference>
<dbReference type="Gene3D" id="3.90.640.10">
    <property type="entry name" value="Actin, Chain A, domain 4"/>
    <property type="match status" value="1"/>
</dbReference>
<organism evidence="5 6">
    <name type="scientific">Saccharomonospora piscinae</name>
    <dbReference type="NCBI Taxonomy" id="687388"/>
    <lineage>
        <taxon>Bacteria</taxon>
        <taxon>Bacillati</taxon>
        <taxon>Actinomycetota</taxon>
        <taxon>Actinomycetes</taxon>
        <taxon>Pseudonocardiales</taxon>
        <taxon>Pseudonocardiaceae</taxon>
        <taxon>Saccharomonospora</taxon>
    </lineage>
</organism>
<gene>
    <name evidence="5" type="ORF">B1813_12610</name>
</gene>
<evidence type="ECO:0000256" key="3">
    <source>
        <dbReference type="ARBA" id="ARBA00023186"/>
    </source>
</evidence>
<evidence type="ECO:0000256" key="2">
    <source>
        <dbReference type="ARBA" id="ARBA00022840"/>
    </source>
</evidence>
<feature type="compositionally biased region" description="Low complexity" evidence="4">
    <location>
        <begin position="335"/>
        <end position="352"/>
    </location>
</feature>
<dbReference type="InterPro" id="IPR043129">
    <property type="entry name" value="ATPase_NBD"/>
</dbReference>
<feature type="compositionally biased region" description="Basic and acidic residues" evidence="4">
    <location>
        <begin position="444"/>
        <end position="453"/>
    </location>
</feature>
<protein>
    <submittedName>
        <fullName evidence="5">Molecular chaperone</fullName>
    </submittedName>
</protein>
<sequence>MRYVLGIHLGATRVSAAVCRHRGGRWWPAEVSPVGASTAWAESILHVSEQGDLLVGQAALQRAAAEPDRVARAPLHRTGDPVPFVLGELSYPAETLAAGMIGWVADRVAEAEAAHAERIVVTHPPGWSAYRRGLLHEALDAAELPGVLALPSPVAAAECHLAREDVPEIPPGQLLAVCAVGGVHVETALLRRTPVGVELLAHSESGEHGAGCRLDDLVVRHVLDRTGIDPGDPFAMSRLRMACIAAKERLATTTDAQVTDSVSLTRQEFEGLARPVLTGALDKLRRLASRVPPDQLGAALLVGGTARVPLAASLARTMLSCPVVVDDDPGTATSRGAALAARPRPRPGQGADARAEAGQAIEAPATDRAGGSATDTGSGSARGVDGVDGVGSVDTALVPDVGDGAALATSNTAGDVEPPPGRPPVEITPLEPPRRRFSLPRRGGATDDRNEER</sequence>
<dbReference type="SUPFAM" id="SSF53067">
    <property type="entry name" value="Actin-like ATPase domain"/>
    <property type="match status" value="2"/>
</dbReference>
<dbReference type="Pfam" id="PF00012">
    <property type="entry name" value="HSP70"/>
    <property type="match status" value="1"/>
</dbReference>
<dbReference type="PANTHER" id="PTHR42749:SF1">
    <property type="entry name" value="CELL SHAPE-DETERMINING PROTEIN MREB"/>
    <property type="match status" value="1"/>
</dbReference>
<feature type="compositionally biased region" description="Low complexity" evidence="4">
    <location>
        <begin position="368"/>
        <end position="384"/>
    </location>
</feature>